<dbReference type="InterPro" id="IPR002931">
    <property type="entry name" value="Transglutaminase-like"/>
</dbReference>
<dbReference type="GO" id="GO:0007399">
    <property type="term" value="P:nervous system development"/>
    <property type="evidence" value="ECO:0007669"/>
    <property type="project" value="UniProtKB-ARBA"/>
</dbReference>
<reference evidence="4" key="2">
    <citation type="submission" date="2025-09" db="UniProtKB">
        <authorList>
            <consortium name="Ensembl"/>
        </authorList>
    </citation>
    <scope>IDENTIFICATION</scope>
</reference>
<dbReference type="Ensembl" id="ENSSDUT00000020444.1">
    <property type="protein sequence ID" value="ENSSDUP00000020091.1"/>
    <property type="gene ID" value="ENSSDUG00000014595.1"/>
</dbReference>
<evidence type="ECO:0000256" key="1">
    <source>
        <dbReference type="ARBA" id="ARBA00005968"/>
    </source>
</evidence>
<feature type="active site" evidence="2">
    <location>
        <position position="342"/>
    </location>
</feature>
<dbReference type="GO" id="GO:0003810">
    <property type="term" value="F:protein-glutamine gamma-glutamyltransferase activity"/>
    <property type="evidence" value="ECO:0007669"/>
    <property type="project" value="InterPro"/>
</dbReference>
<dbReference type="InterPro" id="IPR036985">
    <property type="entry name" value="Transglutaminase-like_sf"/>
</dbReference>
<dbReference type="InterPro" id="IPR013783">
    <property type="entry name" value="Ig-like_fold"/>
</dbReference>
<dbReference type="InterPro" id="IPR014756">
    <property type="entry name" value="Ig_E-set"/>
</dbReference>
<accession>A0A3B4UN21</accession>
<feature type="active site" evidence="2">
    <location>
        <position position="365"/>
    </location>
</feature>
<dbReference type="Proteomes" id="UP000261420">
    <property type="component" value="Unplaced"/>
</dbReference>
<dbReference type="Pfam" id="PF00868">
    <property type="entry name" value="Transglut_N"/>
    <property type="match status" value="1"/>
</dbReference>
<dbReference type="PIRSF" id="PIRSF000459">
    <property type="entry name" value="TGM_EBP42"/>
    <property type="match status" value="1"/>
</dbReference>
<dbReference type="OMA" id="HICSPVQ"/>
<evidence type="ECO:0000313" key="5">
    <source>
        <dbReference type="Proteomes" id="UP000261420"/>
    </source>
</evidence>
<feature type="active site" evidence="2">
    <location>
        <position position="284"/>
    </location>
</feature>
<dbReference type="InterPro" id="IPR008958">
    <property type="entry name" value="Transglutaminase_C"/>
</dbReference>
<dbReference type="FunFam" id="3.90.260.10:FF:000002">
    <property type="entry name" value="Erythrocyte membrane protein band 4.2"/>
    <property type="match status" value="1"/>
</dbReference>
<dbReference type="InterPro" id="IPR050779">
    <property type="entry name" value="Transglutaminase"/>
</dbReference>
<proteinExistence type="inferred from homology"/>
<evidence type="ECO:0000256" key="2">
    <source>
        <dbReference type="PIRSR" id="PIRSR000459-1"/>
    </source>
</evidence>
<dbReference type="InterPro" id="IPR036238">
    <property type="entry name" value="Transglutaminase_C_sf"/>
</dbReference>
<comment type="similarity">
    <text evidence="1">Belongs to the transglutaminase superfamily. Transglutaminase family.</text>
</comment>
<protein>
    <submittedName>
        <fullName evidence="4">Protein-glutamine gamma-glutamyltransferase 2-like</fullName>
    </submittedName>
</protein>
<sequence length="699" mass="78560">VQSLPGESSVAYDLCQLKLVNFEAHDNHLYHETQGFSEKHLVVRRGKPFKFTLMFDDKWSPYTESLVLEVRLGNMAWKAPVHFADEQFCTQRWTAKIYPGNMHSESVTIHLCSPVLSSVGVYDLLLHIETTQYRRSYAVGVFVLLCNPWLIHDPVYMQDNDEIQEYIKSDYGVIFMGTNLNICQRPWSFGQYEPGVLEACLKLLQISPQHLHDKFSDYTHRGDPVYISRVVCAMVNCQDDLGILQGKWQGSCEDGVRPTEWSGSADILQRWVSSNFSPVRYGQCWVFASVLCTVMRVLGIPSRVVTVFNAAHDCNANGKIEEYYSSTGEKLNMSRDSIWNFHVWVECWMRRPDLSGEFDGWQVVDPTPQEKSAGTYRCGPCSVAAVQHRVLGNAFDTPFICASVDADVERLIVRSGAVVSRKVDKEAVGQLIYTKSIGSDGPENLTQTYKSKRCKRRSCVFETVSMKCREEVGEAGSQTGNFLEVSLKIDGEPIMGESIRVCVTVTNQTSNPRVLMEYLNAQIKEYNSHAHESFWKTHKEVHLMPHDVLKLQHTIPPSEYELAVAGDDIVNLAVVIEDVGTEERVLDSQEFNLTSPEINIEIEGGDSIQMRSEHTVQVSFTNKFTKALRGAVLTVEGSGLLKGKHEARAALETLCPGEKIEKQVSIMASSPGTKLLMAKFSHSNSPNAVSRTFHKVTVT</sequence>
<reference evidence="4" key="1">
    <citation type="submission" date="2025-08" db="UniProtKB">
        <authorList>
            <consortium name="Ensembl"/>
        </authorList>
    </citation>
    <scope>IDENTIFICATION</scope>
</reference>
<dbReference type="Pfam" id="PF01841">
    <property type="entry name" value="Transglut_core"/>
    <property type="match status" value="1"/>
</dbReference>
<dbReference type="SUPFAM" id="SSF54001">
    <property type="entry name" value="Cysteine proteinases"/>
    <property type="match status" value="1"/>
</dbReference>
<dbReference type="AlphaFoldDB" id="A0A3B4UN21"/>
<dbReference type="SUPFAM" id="SSF49309">
    <property type="entry name" value="Transglutaminase, two C-terminal domains"/>
    <property type="match status" value="2"/>
</dbReference>
<dbReference type="SMART" id="SM00460">
    <property type="entry name" value="TGc"/>
    <property type="match status" value="1"/>
</dbReference>
<evidence type="ECO:0000259" key="3">
    <source>
        <dbReference type="SMART" id="SM00460"/>
    </source>
</evidence>
<dbReference type="GeneTree" id="ENSGT01050000244866"/>
<dbReference type="InterPro" id="IPR023608">
    <property type="entry name" value="Transglutaminase_animal"/>
</dbReference>
<dbReference type="SUPFAM" id="SSF81296">
    <property type="entry name" value="E set domains"/>
    <property type="match status" value="1"/>
</dbReference>
<keyword evidence="5" id="KW-1185">Reference proteome</keyword>
<dbReference type="InterPro" id="IPR001102">
    <property type="entry name" value="Transglutaminase_N"/>
</dbReference>
<evidence type="ECO:0000313" key="4">
    <source>
        <dbReference type="Ensembl" id="ENSSDUP00000020091.1"/>
    </source>
</evidence>
<dbReference type="PANTHER" id="PTHR11590:SF80">
    <property type="entry name" value="TRANSGLUTAMINASE 5,-LIKE"/>
    <property type="match status" value="1"/>
</dbReference>
<dbReference type="InterPro" id="IPR038765">
    <property type="entry name" value="Papain-like_cys_pep_sf"/>
</dbReference>
<name>A0A3B4UN21_SERDU</name>
<organism evidence="4 5">
    <name type="scientific">Seriola dumerili</name>
    <name type="common">Greater amberjack</name>
    <name type="synonym">Caranx dumerili</name>
    <dbReference type="NCBI Taxonomy" id="41447"/>
    <lineage>
        <taxon>Eukaryota</taxon>
        <taxon>Metazoa</taxon>
        <taxon>Chordata</taxon>
        <taxon>Craniata</taxon>
        <taxon>Vertebrata</taxon>
        <taxon>Euteleostomi</taxon>
        <taxon>Actinopterygii</taxon>
        <taxon>Neopterygii</taxon>
        <taxon>Teleostei</taxon>
        <taxon>Neoteleostei</taxon>
        <taxon>Acanthomorphata</taxon>
        <taxon>Carangaria</taxon>
        <taxon>Carangiformes</taxon>
        <taxon>Carangidae</taxon>
        <taxon>Seriola</taxon>
    </lineage>
</organism>
<dbReference type="Gene3D" id="3.90.260.10">
    <property type="entry name" value="Transglutaminase-like"/>
    <property type="match status" value="1"/>
</dbReference>
<dbReference type="Pfam" id="PF00927">
    <property type="entry name" value="Transglut_C"/>
    <property type="match status" value="2"/>
</dbReference>
<dbReference type="GO" id="GO:0005739">
    <property type="term" value="C:mitochondrion"/>
    <property type="evidence" value="ECO:0007669"/>
    <property type="project" value="TreeGrafter"/>
</dbReference>
<dbReference type="PANTHER" id="PTHR11590">
    <property type="entry name" value="PROTEIN-GLUTAMINE GAMMA-GLUTAMYLTRANSFERASE"/>
    <property type="match status" value="1"/>
</dbReference>
<feature type="domain" description="Transglutaminase-like" evidence="3">
    <location>
        <begin position="276"/>
        <end position="368"/>
    </location>
</feature>
<dbReference type="STRING" id="41447.ENSSDUP00000020091"/>
<dbReference type="Gene3D" id="2.60.40.10">
    <property type="entry name" value="Immunoglobulins"/>
    <property type="match status" value="3"/>
</dbReference>